<feature type="compositionally biased region" description="Low complexity" evidence="6">
    <location>
        <begin position="402"/>
        <end position="421"/>
    </location>
</feature>
<dbReference type="PROSITE" id="PS00652">
    <property type="entry name" value="TNFR_NGFR_1"/>
    <property type="match status" value="1"/>
</dbReference>
<evidence type="ECO:0000256" key="3">
    <source>
        <dbReference type="ARBA" id="ARBA00023157"/>
    </source>
</evidence>
<feature type="disulfide bond" evidence="5">
    <location>
        <begin position="47"/>
        <end position="60"/>
    </location>
</feature>
<dbReference type="GeneID" id="127372431"/>
<dbReference type="GeneTree" id="ENSGT00940000166932"/>
<keyword evidence="1 8" id="KW-0732">Signal</keyword>
<feature type="domain" description="TNFR-Cys" evidence="9">
    <location>
        <begin position="158"/>
        <end position="197"/>
    </location>
</feature>
<dbReference type="OrthoDB" id="8633482at2759"/>
<dbReference type="Proteomes" id="UP000694389">
    <property type="component" value="Unassembled WGS sequence"/>
</dbReference>
<feature type="disulfide bond" evidence="5">
    <location>
        <begin position="31"/>
        <end position="46"/>
    </location>
</feature>
<proteinExistence type="predicted"/>
<sequence>MKDILVLLFLLNAQTIKVCSQPYQPDSEGSCLNKVTEYFSDDSNLCCKKCPPGQHRKQECSETTETVCEQCPEGTYMESSNYYKNCFSCKKCKPVKGLQNLQNCTSTTKSKCGCKPGMFCIVGFDDPYCDECRKYKPCNRGYGVSVQGTADSDVKCEPCPNGTFSDTISYTDRCHPHTNCHGRVIVRKADATSDTVCGPEAIASSSRPQTLTKDPHTAIVFTTASTTNGTVSVTSDSRALHEVTDSTQTPSDSDIFSHSTTSPPPSPETTVIAIVTGLIGLLLFIIIILALCCKPVWKKVFFCTDAAKLHPKVDANGNCETGDEVNQGFLGETQLTSFKVSSPEQQLLLKSESCSSNNTEPLTRTDGDTIYDSTCPLQTTIAPNNPLSLMSEPMSLHSNIEPLTPQTSLPTQSSSQPTSPQIISPMTTSPHVNVNITFNIGGTPSIMSTDLMQVDSKLPFGEEEKSFSIPQQEDGKRSLTSVQESTSCSA</sequence>
<feature type="chain" id="PRO_5035878095" evidence="8">
    <location>
        <begin position="21"/>
        <end position="490"/>
    </location>
</feature>
<feature type="domain" description="TNFR-Cys" evidence="9">
    <location>
        <begin position="30"/>
        <end position="68"/>
    </location>
</feature>
<feature type="signal peptide" evidence="8">
    <location>
        <begin position="1"/>
        <end position="20"/>
    </location>
</feature>
<dbReference type="CDD" id="cd00185">
    <property type="entry name" value="TNFRSF"/>
    <property type="match status" value="1"/>
</dbReference>
<dbReference type="Pfam" id="PF00020">
    <property type="entry name" value="TNFR_c6"/>
    <property type="match status" value="3"/>
</dbReference>
<dbReference type="InterPro" id="IPR051670">
    <property type="entry name" value="TNF_chemokine_rcpt-like"/>
</dbReference>
<feature type="disulfide bond" evidence="5">
    <location>
        <begin position="159"/>
        <end position="174"/>
    </location>
</feature>
<evidence type="ECO:0000259" key="9">
    <source>
        <dbReference type="PROSITE" id="PS50050"/>
    </source>
</evidence>
<dbReference type="AlphaFoldDB" id="A0A8C4DI20"/>
<feature type="region of interest" description="Disordered" evidence="6">
    <location>
        <begin position="457"/>
        <end position="490"/>
    </location>
</feature>
<feature type="domain" description="TNFR-Cys" evidence="9">
    <location>
        <begin position="70"/>
        <end position="112"/>
    </location>
</feature>
<feature type="compositionally biased region" description="Polar residues" evidence="6">
    <location>
        <begin position="245"/>
        <end position="256"/>
    </location>
</feature>
<dbReference type="CTD" id="7133"/>
<dbReference type="SMART" id="SM00208">
    <property type="entry name" value="TNFR"/>
    <property type="match status" value="4"/>
</dbReference>
<dbReference type="InterPro" id="IPR001368">
    <property type="entry name" value="TNFR/NGFR_Cys_rich_reg"/>
</dbReference>
<feature type="region of interest" description="Disordered" evidence="6">
    <location>
        <begin position="398"/>
        <end position="421"/>
    </location>
</feature>
<keyword evidence="11" id="KW-1185">Reference proteome</keyword>
<dbReference type="GO" id="GO:0043120">
    <property type="term" value="F:tumor necrosis factor binding"/>
    <property type="evidence" value="ECO:0007669"/>
    <property type="project" value="TreeGrafter"/>
</dbReference>
<evidence type="ECO:0000256" key="8">
    <source>
        <dbReference type="SAM" id="SignalP"/>
    </source>
</evidence>
<dbReference type="GO" id="GO:0048714">
    <property type="term" value="P:positive regulation of oligodendrocyte differentiation"/>
    <property type="evidence" value="ECO:0007669"/>
    <property type="project" value="TreeGrafter"/>
</dbReference>
<protein>
    <submittedName>
        <fullName evidence="10">Tumor necrosis factor receptor superfamily, member 1B</fullName>
    </submittedName>
</protein>
<feature type="region of interest" description="Disordered" evidence="6">
    <location>
        <begin position="244"/>
        <end position="266"/>
    </location>
</feature>
<evidence type="ECO:0000313" key="10">
    <source>
        <dbReference type="Ensembl" id="ENSDLAP00005004422.2"/>
    </source>
</evidence>
<feature type="disulfide bond" evidence="5">
    <location>
        <begin position="71"/>
        <end position="86"/>
    </location>
</feature>
<dbReference type="PANTHER" id="PTHR47386">
    <property type="entry name" value="TUMOR NECROSIS FACTOR RECEPTOR SUPERFAMILY MEMBER 1B"/>
    <property type="match status" value="1"/>
</dbReference>
<keyword evidence="7" id="KW-0472">Membrane</keyword>
<dbReference type="SUPFAM" id="SSF57586">
    <property type="entry name" value="TNF receptor-like"/>
    <property type="match status" value="2"/>
</dbReference>
<dbReference type="PROSITE" id="PS50050">
    <property type="entry name" value="TNFR_NGFR_2"/>
    <property type="match status" value="3"/>
</dbReference>
<keyword evidence="7" id="KW-1133">Transmembrane helix</keyword>
<reference evidence="10" key="1">
    <citation type="submission" date="2025-08" db="UniProtKB">
        <authorList>
            <consortium name="Ensembl"/>
        </authorList>
    </citation>
    <scope>IDENTIFICATION</scope>
</reference>
<dbReference type="Gene3D" id="2.10.50.10">
    <property type="entry name" value="Tumor Necrosis Factor Receptor, subunit A, domain 2"/>
    <property type="match status" value="3"/>
</dbReference>
<comment type="caution">
    <text evidence="5">Lacks conserved residue(s) required for the propagation of feature annotation.</text>
</comment>
<keyword evidence="7" id="KW-0812">Transmembrane</keyword>
<dbReference type="OMA" id="AQNCFSC"/>
<dbReference type="GO" id="GO:0002724">
    <property type="term" value="P:regulation of T cell cytokine production"/>
    <property type="evidence" value="ECO:0007669"/>
    <property type="project" value="TreeGrafter"/>
</dbReference>
<dbReference type="PANTHER" id="PTHR47386:SF1">
    <property type="entry name" value="TUMOR NECROSIS FACTOR RECEPTOR SUPERFAMILY MEMBER 1B"/>
    <property type="match status" value="1"/>
</dbReference>
<dbReference type="GO" id="GO:0042129">
    <property type="term" value="P:regulation of T cell proliferation"/>
    <property type="evidence" value="ECO:0007669"/>
    <property type="project" value="TreeGrafter"/>
</dbReference>
<dbReference type="CDD" id="cd15835">
    <property type="entry name" value="TNFRSF1B_teleost"/>
    <property type="match status" value="1"/>
</dbReference>
<evidence type="ECO:0000256" key="6">
    <source>
        <dbReference type="SAM" id="MobiDB-lite"/>
    </source>
</evidence>
<dbReference type="GO" id="GO:0097191">
    <property type="term" value="P:extrinsic apoptotic signaling pathway"/>
    <property type="evidence" value="ECO:0007669"/>
    <property type="project" value="TreeGrafter"/>
</dbReference>
<evidence type="ECO:0000256" key="2">
    <source>
        <dbReference type="ARBA" id="ARBA00022737"/>
    </source>
</evidence>
<evidence type="ECO:0000256" key="4">
    <source>
        <dbReference type="ARBA" id="ARBA00023180"/>
    </source>
</evidence>
<feature type="repeat" description="TNFR-Cys" evidence="5">
    <location>
        <begin position="70"/>
        <end position="112"/>
    </location>
</feature>
<accession>A0A8C4DI20</accession>
<dbReference type="GO" id="GO:0006955">
    <property type="term" value="P:immune response"/>
    <property type="evidence" value="ECO:0007669"/>
    <property type="project" value="InterPro"/>
</dbReference>
<dbReference type="PRINTS" id="PR01680">
    <property type="entry name" value="TNFACTORR6"/>
</dbReference>
<keyword evidence="2" id="KW-0677">Repeat</keyword>
<gene>
    <name evidence="10" type="primary">tnfrsf1b</name>
</gene>
<feature type="compositionally biased region" description="Polar residues" evidence="6">
    <location>
        <begin position="478"/>
        <end position="490"/>
    </location>
</feature>
<evidence type="ECO:0000313" key="11">
    <source>
        <dbReference type="Proteomes" id="UP000694389"/>
    </source>
</evidence>
<feature type="disulfide bond" evidence="5">
    <location>
        <begin position="50"/>
        <end position="68"/>
    </location>
</feature>
<reference evidence="10" key="2">
    <citation type="submission" date="2025-09" db="UniProtKB">
        <authorList>
            <consortium name="Ensembl"/>
        </authorList>
    </citation>
    <scope>IDENTIFICATION</scope>
</reference>
<organism evidence="10 11">
    <name type="scientific">Dicentrarchus labrax</name>
    <name type="common">European seabass</name>
    <name type="synonym">Morone labrax</name>
    <dbReference type="NCBI Taxonomy" id="13489"/>
    <lineage>
        <taxon>Eukaryota</taxon>
        <taxon>Metazoa</taxon>
        <taxon>Chordata</taxon>
        <taxon>Craniata</taxon>
        <taxon>Vertebrata</taxon>
        <taxon>Euteleostomi</taxon>
        <taxon>Actinopterygii</taxon>
        <taxon>Neopterygii</taxon>
        <taxon>Teleostei</taxon>
        <taxon>Neoteleostei</taxon>
        <taxon>Acanthomorphata</taxon>
        <taxon>Eupercaria</taxon>
        <taxon>Moronidae</taxon>
        <taxon>Dicentrarchus</taxon>
    </lineage>
</organism>
<keyword evidence="3 5" id="KW-1015">Disulfide bond</keyword>
<keyword evidence="4" id="KW-0325">Glycoprotein</keyword>
<feature type="repeat" description="TNFR-Cys" evidence="5">
    <location>
        <begin position="158"/>
        <end position="197"/>
    </location>
</feature>
<evidence type="ECO:0000256" key="1">
    <source>
        <dbReference type="ARBA" id="ARBA00022729"/>
    </source>
</evidence>
<dbReference type="GO" id="GO:0005031">
    <property type="term" value="F:tumor necrosis factor receptor activity"/>
    <property type="evidence" value="ECO:0007669"/>
    <property type="project" value="TreeGrafter"/>
</dbReference>
<evidence type="ECO:0000256" key="7">
    <source>
        <dbReference type="SAM" id="Phobius"/>
    </source>
</evidence>
<feature type="repeat" description="TNFR-Cys" evidence="5">
    <location>
        <begin position="30"/>
        <end position="68"/>
    </location>
</feature>
<dbReference type="GO" id="GO:0016020">
    <property type="term" value="C:membrane"/>
    <property type="evidence" value="ECO:0007669"/>
    <property type="project" value="InterPro"/>
</dbReference>
<dbReference type="GO" id="GO:0031643">
    <property type="term" value="P:positive regulation of myelination"/>
    <property type="evidence" value="ECO:0007669"/>
    <property type="project" value="TreeGrafter"/>
</dbReference>
<dbReference type="GO" id="GO:0008630">
    <property type="term" value="P:intrinsic apoptotic signaling pathway in response to DNA damage"/>
    <property type="evidence" value="ECO:0007669"/>
    <property type="project" value="TreeGrafter"/>
</dbReference>
<dbReference type="Ensembl" id="ENSDLAT00005004570.2">
    <property type="protein sequence ID" value="ENSDLAP00005004422.2"/>
    <property type="gene ID" value="ENSDLAG00005001975.2"/>
</dbReference>
<dbReference type="InterPro" id="IPR008063">
    <property type="entry name" value="Fas_rcpt"/>
</dbReference>
<dbReference type="GO" id="GO:0051044">
    <property type="term" value="P:positive regulation of membrane protein ectodomain proteolysis"/>
    <property type="evidence" value="ECO:0007669"/>
    <property type="project" value="TreeGrafter"/>
</dbReference>
<dbReference type="GO" id="GO:0150079">
    <property type="term" value="P:negative regulation of neuroinflammatory response"/>
    <property type="evidence" value="ECO:0007669"/>
    <property type="project" value="TreeGrafter"/>
</dbReference>
<evidence type="ECO:0000256" key="5">
    <source>
        <dbReference type="PROSITE-ProRule" id="PRU00206"/>
    </source>
</evidence>
<dbReference type="RefSeq" id="XP_051272079.1">
    <property type="nucleotide sequence ID" value="XM_051416119.1"/>
</dbReference>
<name>A0A8C4DI20_DICLA</name>
<feature type="transmembrane region" description="Helical" evidence="7">
    <location>
        <begin position="271"/>
        <end position="292"/>
    </location>
</feature>